<evidence type="ECO:0000256" key="10">
    <source>
        <dbReference type="SAM" id="Phobius"/>
    </source>
</evidence>
<keyword evidence="14" id="KW-0675">Receptor</keyword>
<keyword evidence="4 10" id="KW-1133">Transmembrane helix</keyword>
<evidence type="ECO:0000256" key="6">
    <source>
        <dbReference type="ARBA" id="ARBA00023157"/>
    </source>
</evidence>
<dbReference type="GO" id="GO:0060097">
    <property type="term" value="P:cytoskeletal rearrangement involved in phagocytosis, engulfment"/>
    <property type="evidence" value="ECO:0007669"/>
    <property type="project" value="TreeGrafter"/>
</dbReference>
<dbReference type="GO" id="GO:0016020">
    <property type="term" value="C:membrane"/>
    <property type="evidence" value="ECO:0007669"/>
    <property type="project" value="UniProtKB-SubCell"/>
</dbReference>
<sequence>MRGPSYFFLSVLVHVSSATIKVTGFIGHNVTLPCSYDVRTYGVLSFCWGRGKVPTSKCSNTILSSQDGVVDFRQSPRYQVLGRVTDGKVSLTVLNAQRGDAGVYGCRVEIPGWFNDYKVNTYLSMEEEIVTTSTSELNVEVTDLTMDMNRVTKKEEFKAFLKVDNLGRMAAIFFFTLIIILAFIFWRMFVSKEKLQHLDISAVENTYESIPMSR</sequence>
<dbReference type="RefSeq" id="XP_028272035.1">
    <property type="nucleotide sequence ID" value="XM_028416234.1"/>
</dbReference>
<accession>A0A6P7J622</accession>
<dbReference type="Pfam" id="PF07686">
    <property type="entry name" value="V-set"/>
    <property type="match status" value="1"/>
</dbReference>
<keyword evidence="5 10" id="KW-0472">Membrane</keyword>
<evidence type="ECO:0000256" key="2">
    <source>
        <dbReference type="ARBA" id="ARBA00022692"/>
    </source>
</evidence>
<dbReference type="AlphaFoldDB" id="A0A6P7J622"/>
<dbReference type="SMART" id="SM00409">
    <property type="entry name" value="IG"/>
    <property type="match status" value="1"/>
</dbReference>
<dbReference type="GO" id="GO:0043277">
    <property type="term" value="P:apoptotic cell clearance"/>
    <property type="evidence" value="ECO:0007669"/>
    <property type="project" value="TreeGrafter"/>
</dbReference>
<keyword evidence="6" id="KW-1015">Disulfide bond</keyword>
<feature type="chain" id="PRO_5027909580" evidence="11">
    <location>
        <begin position="19"/>
        <end position="214"/>
    </location>
</feature>
<evidence type="ECO:0000313" key="13">
    <source>
        <dbReference type="Proteomes" id="UP000515145"/>
    </source>
</evidence>
<reference evidence="14" key="1">
    <citation type="submission" date="2025-08" db="UniProtKB">
        <authorList>
            <consortium name="RefSeq"/>
        </authorList>
    </citation>
    <scope>IDENTIFICATION</scope>
</reference>
<evidence type="ECO:0000256" key="11">
    <source>
        <dbReference type="SAM" id="SignalP"/>
    </source>
</evidence>
<dbReference type="GeneID" id="114442549"/>
<dbReference type="InterPro" id="IPR013106">
    <property type="entry name" value="Ig_V-set"/>
</dbReference>
<proteinExistence type="inferred from homology"/>
<evidence type="ECO:0000256" key="8">
    <source>
        <dbReference type="ARBA" id="ARBA00023319"/>
    </source>
</evidence>
<comment type="similarity">
    <text evidence="9">Belongs to the immunoglobulin superfamily. TIM family.</text>
</comment>
<evidence type="ECO:0000259" key="12">
    <source>
        <dbReference type="PROSITE" id="PS50835"/>
    </source>
</evidence>
<comment type="subcellular location">
    <subcellularLocation>
        <location evidence="1">Membrane</location>
        <topology evidence="1">Single-pass type I membrane protein</topology>
    </subcellularLocation>
</comment>
<dbReference type="InterPro" id="IPR003599">
    <property type="entry name" value="Ig_sub"/>
</dbReference>
<keyword evidence="7" id="KW-0325">Glycoprotein</keyword>
<feature type="domain" description="Ig-like" evidence="12">
    <location>
        <begin position="4"/>
        <end position="109"/>
    </location>
</feature>
<evidence type="ECO:0000256" key="1">
    <source>
        <dbReference type="ARBA" id="ARBA00004479"/>
    </source>
</evidence>
<evidence type="ECO:0000256" key="5">
    <source>
        <dbReference type="ARBA" id="ARBA00023136"/>
    </source>
</evidence>
<keyword evidence="8" id="KW-0393">Immunoglobulin domain</keyword>
<protein>
    <submittedName>
        <fullName evidence="14">Hepatitis A virus cellular receptor 1 homolog isoform X2</fullName>
    </submittedName>
</protein>
<dbReference type="PANTHER" id="PTHR46608:SF3">
    <property type="entry name" value="T-CELL IMMUNOGLOBULIN AND MUCIN DOMAIN-CONTAINING PROTEIN 4"/>
    <property type="match status" value="1"/>
</dbReference>
<dbReference type="InterPro" id="IPR036179">
    <property type="entry name" value="Ig-like_dom_sf"/>
</dbReference>
<name>A0A6P7J622_9TELE</name>
<evidence type="ECO:0000256" key="4">
    <source>
        <dbReference type="ARBA" id="ARBA00022989"/>
    </source>
</evidence>
<dbReference type="SUPFAM" id="SSF48726">
    <property type="entry name" value="Immunoglobulin"/>
    <property type="match status" value="1"/>
</dbReference>
<gene>
    <name evidence="14" type="primary">LOC114442549</name>
</gene>
<evidence type="ECO:0000256" key="9">
    <source>
        <dbReference type="ARBA" id="ARBA00038203"/>
    </source>
</evidence>
<organism evidence="13 14">
    <name type="scientific">Parambassis ranga</name>
    <name type="common">Indian glassy fish</name>
    <dbReference type="NCBI Taxonomy" id="210632"/>
    <lineage>
        <taxon>Eukaryota</taxon>
        <taxon>Metazoa</taxon>
        <taxon>Chordata</taxon>
        <taxon>Craniata</taxon>
        <taxon>Vertebrata</taxon>
        <taxon>Euteleostomi</taxon>
        <taxon>Actinopterygii</taxon>
        <taxon>Neopterygii</taxon>
        <taxon>Teleostei</taxon>
        <taxon>Neoteleostei</taxon>
        <taxon>Acanthomorphata</taxon>
        <taxon>Ovalentaria</taxon>
        <taxon>Ambassidae</taxon>
        <taxon>Parambassis</taxon>
    </lineage>
</organism>
<dbReference type="PANTHER" id="PTHR46608">
    <property type="entry name" value="T-CELL IMMUNOGLOBULIN AND MUCIN DOMAIN-CONTAINING PROTEIN 4"/>
    <property type="match status" value="1"/>
</dbReference>
<feature type="transmembrane region" description="Helical" evidence="10">
    <location>
        <begin position="166"/>
        <end position="186"/>
    </location>
</feature>
<dbReference type="InterPro" id="IPR013783">
    <property type="entry name" value="Ig-like_fold"/>
</dbReference>
<keyword evidence="3 11" id="KW-0732">Signal</keyword>
<evidence type="ECO:0000256" key="3">
    <source>
        <dbReference type="ARBA" id="ARBA00022729"/>
    </source>
</evidence>
<dbReference type="GO" id="GO:0001786">
    <property type="term" value="F:phosphatidylserine binding"/>
    <property type="evidence" value="ECO:0007669"/>
    <property type="project" value="TreeGrafter"/>
</dbReference>
<dbReference type="Gene3D" id="2.60.40.10">
    <property type="entry name" value="Immunoglobulins"/>
    <property type="match status" value="1"/>
</dbReference>
<keyword evidence="13" id="KW-1185">Reference proteome</keyword>
<evidence type="ECO:0000256" key="7">
    <source>
        <dbReference type="ARBA" id="ARBA00023180"/>
    </source>
</evidence>
<dbReference type="FunFam" id="2.60.40.10:FF:000774">
    <property type="entry name" value="Hepatitis A virus cellular receptor 1"/>
    <property type="match status" value="1"/>
</dbReference>
<feature type="signal peptide" evidence="11">
    <location>
        <begin position="1"/>
        <end position="18"/>
    </location>
</feature>
<evidence type="ECO:0000313" key="14">
    <source>
        <dbReference type="RefSeq" id="XP_028272035.1"/>
    </source>
</evidence>
<dbReference type="InterPro" id="IPR007110">
    <property type="entry name" value="Ig-like_dom"/>
</dbReference>
<keyword evidence="2 10" id="KW-0812">Transmembrane</keyword>
<dbReference type="Proteomes" id="UP000515145">
    <property type="component" value="Chromosome 10"/>
</dbReference>
<dbReference type="PROSITE" id="PS50835">
    <property type="entry name" value="IG_LIKE"/>
    <property type="match status" value="1"/>
</dbReference>